<gene>
    <name evidence="1" type="ORF">TSYNT_562</name>
</gene>
<dbReference type="RefSeq" id="WP_059031341.1">
    <property type="nucleotide sequence ID" value="NZ_DF976999.1"/>
</dbReference>
<protein>
    <submittedName>
        <fullName evidence="1">Uncharacterized protein</fullName>
    </submittedName>
</protein>
<proteinExistence type="predicted"/>
<accession>A0A0U9HG40</accession>
<organism evidence="1">
    <name type="scientific">Tepidanaerobacter syntrophicus</name>
    <dbReference type="NCBI Taxonomy" id="224999"/>
    <lineage>
        <taxon>Bacteria</taxon>
        <taxon>Bacillati</taxon>
        <taxon>Bacillota</taxon>
        <taxon>Clostridia</taxon>
        <taxon>Thermosediminibacterales</taxon>
        <taxon>Tepidanaerobacteraceae</taxon>
        <taxon>Tepidanaerobacter</taxon>
    </lineage>
</organism>
<dbReference type="AlphaFoldDB" id="A0A0U9HG40"/>
<dbReference type="EMBL" id="DF976999">
    <property type="protein sequence ID" value="GAQ24236.1"/>
    <property type="molecule type" value="Genomic_DNA"/>
</dbReference>
<dbReference type="OrthoDB" id="9835633at2"/>
<sequence>MISVAELIKHKELNKPKRKPKIKKSKPEKTYLNQQEQKEIIIIAAFVAEWQEMILRWQELDRPTDQIKWAKSALTFIFKTMDTIMEPLQDDQKMKVIRRAGKARITIEL</sequence>
<name>A0A0U9HG40_9FIRM</name>
<reference evidence="1" key="1">
    <citation type="journal article" date="2016" name="Genome Announc.">
        <title>Draft Genome Sequence of the Syntrophic Lactate-Degrading Bacterium Tepidanaerobacter syntrophicus JLT.</title>
        <authorList>
            <person name="Matsuura N."/>
            <person name="Ohashi A."/>
            <person name="Tourlousse D.M."/>
            <person name="Sekiguchi Y."/>
        </authorList>
    </citation>
    <scope>NUCLEOTIDE SEQUENCE [LARGE SCALE GENOMIC DNA]</scope>
    <source>
        <strain evidence="1">JL</strain>
    </source>
</reference>
<evidence type="ECO:0000313" key="1">
    <source>
        <dbReference type="EMBL" id="GAQ24236.1"/>
    </source>
</evidence>
<dbReference type="STRING" id="224999.GCA_001485475_00218"/>
<evidence type="ECO:0000313" key="2">
    <source>
        <dbReference type="Proteomes" id="UP000062160"/>
    </source>
</evidence>
<dbReference type="Proteomes" id="UP000062160">
    <property type="component" value="Unassembled WGS sequence"/>
</dbReference>
<keyword evidence="2" id="KW-1185">Reference proteome</keyword>